<dbReference type="CDD" id="cd12676">
    <property type="entry name" value="RRM3_Nop4p"/>
    <property type="match status" value="1"/>
</dbReference>
<proteinExistence type="predicted"/>
<evidence type="ECO:0000256" key="4">
    <source>
        <dbReference type="ARBA" id="ARBA00022884"/>
    </source>
</evidence>
<name>Q751F6_EREGS</name>
<evidence type="ECO:0000256" key="7">
    <source>
        <dbReference type="SAM" id="MobiDB-lite"/>
    </source>
</evidence>
<dbReference type="Gene3D" id="3.30.70.330">
    <property type="match status" value="4"/>
</dbReference>
<dbReference type="KEGG" id="ago:AGOS_AGL250W"/>
<dbReference type="InterPro" id="IPR035979">
    <property type="entry name" value="RBD_domain_sf"/>
</dbReference>
<dbReference type="GO" id="GO:0003723">
    <property type="term" value="F:RNA binding"/>
    <property type="evidence" value="ECO:0007669"/>
    <property type="project" value="UniProtKB-UniRule"/>
</dbReference>
<evidence type="ECO:0000256" key="3">
    <source>
        <dbReference type="ARBA" id="ARBA00022737"/>
    </source>
</evidence>
<feature type="domain" description="RRM" evidence="8">
    <location>
        <begin position="130"/>
        <end position="208"/>
    </location>
</feature>
<dbReference type="Proteomes" id="UP000000591">
    <property type="component" value="Chromosome VII"/>
</dbReference>
<dbReference type="EMBL" id="AE016820">
    <property type="protein sequence ID" value="AAS54241.1"/>
    <property type="molecule type" value="Genomic_DNA"/>
</dbReference>
<dbReference type="PANTHER" id="PTHR48039">
    <property type="entry name" value="RNA-BINDING MOTIF PROTEIN 14B"/>
    <property type="match status" value="1"/>
</dbReference>
<feature type="region of interest" description="Disordered" evidence="7">
    <location>
        <begin position="621"/>
        <end position="729"/>
    </location>
</feature>
<reference evidence="9 10" key="1">
    <citation type="journal article" date="2004" name="Science">
        <title>The Ashbya gossypii genome as a tool for mapping the ancient Saccharomyces cerevisiae genome.</title>
        <authorList>
            <person name="Dietrich F.S."/>
            <person name="Voegeli S."/>
            <person name="Brachat S."/>
            <person name="Lerch A."/>
            <person name="Gates K."/>
            <person name="Steiner S."/>
            <person name="Mohr C."/>
            <person name="Pohlmann R."/>
            <person name="Luedi P."/>
            <person name="Choi S."/>
            <person name="Wing R.A."/>
            <person name="Flavier A."/>
            <person name="Gaffney T.D."/>
            <person name="Philippsen P."/>
        </authorList>
    </citation>
    <scope>NUCLEOTIDE SEQUENCE [LARGE SCALE GENOMIC DNA]</scope>
    <source>
        <strain evidence="10">ATCC 10895 / CBS 109.51 / FGSC 9923 / NRRL Y-1056</strain>
    </source>
</reference>
<feature type="compositionally biased region" description="Basic and acidic residues" evidence="7">
    <location>
        <begin position="659"/>
        <end position="673"/>
    </location>
</feature>
<feature type="compositionally biased region" description="Acidic residues" evidence="7">
    <location>
        <begin position="222"/>
        <end position="263"/>
    </location>
</feature>
<reference evidence="10" key="2">
    <citation type="journal article" date="2013" name="G3 (Bethesda)">
        <title>Genomes of Ashbya fungi isolated from insects reveal four mating-type loci, numerous translocations, lack of transposons, and distinct gene duplications.</title>
        <authorList>
            <person name="Dietrich F.S."/>
            <person name="Voegeli S."/>
            <person name="Kuo S."/>
            <person name="Philippsen P."/>
        </authorList>
    </citation>
    <scope>GENOME REANNOTATION</scope>
    <source>
        <strain evidence="10">ATCC 10895 / CBS 109.51 / FGSC 9923 / NRRL Y-1056</strain>
    </source>
</reference>
<dbReference type="FunFam" id="3.30.70.330:FF:000680">
    <property type="entry name" value="NOP4p Nucleolar protein"/>
    <property type="match status" value="1"/>
</dbReference>
<dbReference type="HOGENOM" id="CLU_011608_3_0_1"/>
<feature type="domain" description="RRM" evidence="8">
    <location>
        <begin position="288"/>
        <end position="381"/>
    </location>
</feature>
<evidence type="ECO:0000256" key="2">
    <source>
        <dbReference type="ARBA" id="ARBA00022553"/>
    </source>
</evidence>
<dbReference type="InterPro" id="IPR034808">
    <property type="entry name" value="Nop4p_RRM3"/>
</dbReference>
<dbReference type="PANTHER" id="PTHR48039:SF5">
    <property type="entry name" value="RNA-BINDING PROTEIN 28"/>
    <property type="match status" value="1"/>
</dbReference>
<dbReference type="AlphaFoldDB" id="Q751F6"/>
<dbReference type="SMART" id="SM00360">
    <property type="entry name" value="RRM"/>
    <property type="match status" value="4"/>
</dbReference>
<dbReference type="OrthoDB" id="267048at2759"/>
<dbReference type="FunCoup" id="Q751F6">
    <property type="interactions" value="1319"/>
</dbReference>
<dbReference type="InterPro" id="IPR000504">
    <property type="entry name" value="RRM_dom"/>
</dbReference>
<comment type="subcellular location">
    <subcellularLocation>
        <location evidence="1">Nucleus</location>
        <location evidence="1">Nucleolus</location>
    </subcellularLocation>
</comment>
<protein>
    <submittedName>
        <fullName evidence="9">AGL250Wp</fullName>
    </submittedName>
</protein>
<feature type="compositionally biased region" description="Basic and acidic residues" evidence="7">
    <location>
        <begin position="92"/>
        <end position="102"/>
    </location>
</feature>
<feature type="domain" description="RRM" evidence="8">
    <location>
        <begin position="497"/>
        <end position="610"/>
    </location>
</feature>
<dbReference type="InParanoid" id="Q751F6"/>
<feature type="domain" description="RRM" evidence="8">
    <location>
        <begin position="16"/>
        <end position="93"/>
    </location>
</feature>
<evidence type="ECO:0000313" key="10">
    <source>
        <dbReference type="Proteomes" id="UP000000591"/>
    </source>
</evidence>
<keyword evidence="10" id="KW-1185">Reference proteome</keyword>
<gene>
    <name evidence="9" type="ORF">AGOS_AGL250W</name>
</gene>
<evidence type="ECO:0000256" key="5">
    <source>
        <dbReference type="ARBA" id="ARBA00023242"/>
    </source>
</evidence>
<dbReference type="eggNOG" id="KOG0127">
    <property type="taxonomic scope" value="Eukaryota"/>
</dbReference>
<sequence length="729" mass="82040">MSKQVNDTSKNGLDLKTLFVRNIPFDATDAELTDFFSQFAPIKHAVIVKDNAGSSRGFGFVSFAVESDTQAALDKGRKTQFKGRLLRVDVAKRRERSKKGDEAEAQTSAEDAEKPTTAPEGDEALMRGKPKLIIRNMPWSCRDPTKLKKIFGRFGVVAEASIPRKADGKLCGFAFVTMKKLSNCRKAIEECKGLKIDGREVAVDFAVQKSKWEDYKKTHPESDEEEQVDEGEESEAEGDEDGSDAEGDVAEASDEESGEESESGDTSAAETDSVSRPQEAPRNRRENFSVFVRNVPYDATQETLEAHFSKFGPVKYALPVQDKETGLPKGTAFVAFKDESTFDTCVANAPVVDSKSLLISDDVAPEYVYEGRILAITPTLDRETANRISEKNAVKRKEALGIAPSERDKRNLYLLNEGRISTNSKLAQLMSKTDLEVREKSYAQRTEQLKKNPELHLSMRRLAVRNIPRAMGEAALKILARKAVVEFAKEVKEGKRHSLSKEEISRSTWDKYRSMTEEEIEAQKKKDKKRGLVKQAKIIKEVKGSVVGRSKGYGFIEYRDHKAALMGLRWLNAHQVTQEEILEGMTEEERKAADDDGQTKRRLLVEFALENANVLKTRKERVQRSRDFAPRGSEGGDAEEHKREKRPRDFNSRGSQGGHFEDRKRVKRSREFTSRGSKGGYADDRKRDAPANKKHKPQDNNEKANKSGLSDDVKRLIGIKRRRKHGKRS</sequence>
<dbReference type="PROSITE" id="PS50102">
    <property type="entry name" value="RRM"/>
    <property type="match status" value="4"/>
</dbReference>
<evidence type="ECO:0000256" key="6">
    <source>
        <dbReference type="PROSITE-ProRule" id="PRU00176"/>
    </source>
</evidence>
<dbReference type="InterPro" id="IPR051945">
    <property type="entry name" value="RRM_MRD1_RNA_proc_ribogen"/>
</dbReference>
<dbReference type="InterPro" id="IPR012677">
    <property type="entry name" value="Nucleotide-bd_a/b_plait_sf"/>
</dbReference>
<feature type="compositionally biased region" description="Basic and acidic residues" evidence="7">
    <location>
        <begin position="681"/>
        <end position="715"/>
    </location>
</feature>
<keyword evidence="5" id="KW-0539">Nucleus</keyword>
<feature type="region of interest" description="Disordered" evidence="7">
    <location>
        <begin position="92"/>
        <end position="129"/>
    </location>
</feature>
<evidence type="ECO:0000256" key="1">
    <source>
        <dbReference type="ARBA" id="ARBA00004604"/>
    </source>
</evidence>
<keyword evidence="4 6" id="KW-0694">RNA-binding</keyword>
<keyword evidence="2" id="KW-0597">Phosphoprotein</keyword>
<accession>Q751F6</accession>
<feature type="compositionally biased region" description="Basic residues" evidence="7">
    <location>
        <begin position="717"/>
        <end position="729"/>
    </location>
</feature>
<feature type="region of interest" description="Disordered" evidence="7">
    <location>
        <begin position="215"/>
        <end position="287"/>
    </location>
</feature>
<evidence type="ECO:0000313" key="9">
    <source>
        <dbReference type="EMBL" id="AAS54241.1"/>
    </source>
</evidence>
<organism evidence="9 10">
    <name type="scientific">Eremothecium gossypii (strain ATCC 10895 / CBS 109.51 / FGSC 9923 / NRRL Y-1056)</name>
    <name type="common">Yeast</name>
    <name type="synonym">Ashbya gossypii</name>
    <dbReference type="NCBI Taxonomy" id="284811"/>
    <lineage>
        <taxon>Eukaryota</taxon>
        <taxon>Fungi</taxon>
        <taxon>Dikarya</taxon>
        <taxon>Ascomycota</taxon>
        <taxon>Saccharomycotina</taxon>
        <taxon>Saccharomycetes</taxon>
        <taxon>Saccharomycetales</taxon>
        <taxon>Saccharomycetaceae</taxon>
        <taxon>Eremothecium</taxon>
    </lineage>
</organism>
<dbReference type="RefSeq" id="NP_986417.1">
    <property type="nucleotide sequence ID" value="NM_211479.1"/>
</dbReference>
<feature type="compositionally biased region" description="Basic and acidic residues" evidence="7">
    <location>
        <begin position="638"/>
        <end position="651"/>
    </location>
</feature>
<dbReference type="GeneID" id="4622710"/>
<dbReference type="OMA" id="FTHRHAL"/>
<dbReference type="GO" id="GO:0005730">
    <property type="term" value="C:nucleolus"/>
    <property type="evidence" value="ECO:0000318"/>
    <property type="project" value="GO_Central"/>
</dbReference>
<evidence type="ECO:0000259" key="8">
    <source>
        <dbReference type="PROSITE" id="PS50102"/>
    </source>
</evidence>
<keyword evidence="3" id="KW-0677">Repeat</keyword>
<dbReference type="SUPFAM" id="SSF54928">
    <property type="entry name" value="RNA-binding domain, RBD"/>
    <property type="match status" value="3"/>
</dbReference>
<dbReference type="Pfam" id="PF00076">
    <property type="entry name" value="RRM_1"/>
    <property type="match status" value="3"/>
</dbReference>
<dbReference type="STRING" id="284811.Q751F6"/>